<sequence length="458" mass="52048">MFATILKKGSDKFMIIDPYYRGQWESDKKALLVYLELIELLRKNKTRKFEKVYNSLLAICGKNYGYGEEYVKDILEFVSQNKLPIRSIFSPKKVIGQLDQYKEGIITPPTPIIEVTGKCNYRCPWCYVPTRDYEAEMSIDIIRKNLVEPFVEFGLTSWCLSGGEPSLELDRTLEIASMIKNECVNKLEIVPEIYLLTNGYKLKEHARLYREAGITAIQVALTSSEPEVEIALRCPPKGVNSFISAVEGLKEIKKEGLVTEVNMILQPKNGDNINNLNTIEGMFDLANDIMVDVLRIIPAVPTGKAKENGINFSQGDYNEIRKIMSGIRSRELKNPKMIIDCPVDQPVDENCAVYCRAGTLFFYINYAGHVFPCNNLQAKEAECWDGTVKQTDVVEIWTKSKLLNEFRDVENASLAEECIGCSYRAECVGECRAICWARYGQFDLKVRPKDCYKEAVNA</sequence>
<dbReference type="InterPro" id="IPR058240">
    <property type="entry name" value="rSAM_sf"/>
</dbReference>
<dbReference type="GO" id="GO:0046872">
    <property type="term" value="F:metal ion binding"/>
    <property type="evidence" value="ECO:0007669"/>
    <property type="project" value="UniProtKB-KW"/>
</dbReference>
<keyword evidence="4" id="KW-0411">Iron-sulfur</keyword>
<dbReference type="Gene3D" id="3.20.20.70">
    <property type="entry name" value="Aldolase class I"/>
    <property type="match status" value="1"/>
</dbReference>
<gene>
    <name evidence="6" type="ORF">DFR58_1213</name>
</gene>
<dbReference type="InterPro" id="IPR006638">
    <property type="entry name" value="Elp3/MiaA/NifB-like_rSAM"/>
</dbReference>
<dbReference type="InterPro" id="IPR050377">
    <property type="entry name" value="Radical_SAM_PqqE_MftC-like"/>
</dbReference>
<name>A0A369AT27_9FIRM</name>
<comment type="caution">
    <text evidence="6">The sequence shown here is derived from an EMBL/GenBank/DDBJ whole genome shotgun (WGS) entry which is preliminary data.</text>
</comment>
<dbReference type="CDD" id="cd01335">
    <property type="entry name" value="Radical_SAM"/>
    <property type="match status" value="1"/>
</dbReference>
<proteinExistence type="predicted"/>
<dbReference type="SMART" id="SM00729">
    <property type="entry name" value="Elp3"/>
    <property type="match status" value="1"/>
</dbReference>
<dbReference type="EMBL" id="QPJT01000021">
    <property type="protein sequence ID" value="RCX12499.1"/>
    <property type="molecule type" value="Genomic_DNA"/>
</dbReference>
<dbReference type="PANTHER" id="PTHR11228:SF7">
    <property type="entry name" value="PQQA PEPTIDE CYCLASE"/>
    <property type="match status" value="1"/>
</dbReference>
<dbReference type="GO" id="GO:0051536">
    <property type="term" value="F:iron-sulfur cluster binding"/>
    <property type="evidence" value="ECO:0007669"/>
    <property type="project" value="UniProtKB-KW"/>
</dbReference>
<evidence type="ECO:0000259" key="5">
    <source>
        <dbReference type="PROSITE" id="PS51918"/>
    </source>
</evidence>
<dbReference type="PROSITE" id="PS51918">
    <property type="entry name" value="RADICAL_SAM"/>
    <property type="match status" value="1"/>
</dbReference>
<keyword evidence="7" id="KW-1185">Reference proteome</keyword>
<keyword evidence="2" id="KW-0479">Metal-binding</keyword>
<protein>
    <submittedName>
        <fullName evidence="6">Radical SAM protein with 4Fe4S-binding SPASM domain</fullName>
    </submittedName>
</protein>
<evidence type="ECO:0000256" key="1">
    <source>
        <dbReference type="ARBA" id="ARBA00022691"/>
    </source>
</evidence>
<evidence type="ECO:0000313" key="7">
    <source>
        <dbReference type="Proteomes" id="UP000253034"/>
    </source>
</evidence>
<dbReference type="Proteomes" id="UP000253034">
    <property type="component" value="Unassembled WGS sequence"/>
</dbReference>
<dbReference type="RefSeq" id="WP_170138184.1">
    <property type="nucleotide sequence ID" value="NZ_QPJT01000021.1"/>
</dbReference>
<accession>A0A369AT27</accession>
<evidence type="ECO:0000256" key="4">
    <source>
        <dbReference type="ARBA" id="ARBA00023014"/>
    </source>
</evidence>
<keyword evidence="1" id="KW-0949">S-adenosyl-L-methionine</keyword>
<dbReference type="SUPFAM" id="SSF102114">
    <property type="entry name" value="Radical SAM enzymes"/>
    <property type="match status" value="1"/>
</dbReference>
<dbReference type="PANTHER" id="PTHR11228">
    <property type="entry name" value="RADICAL SAM DOMAIN PROTEIN"/>
    <property type="match status" value="1"/>
</dbReference>
<evidence type="ECO:0000313" key="6">
    <source>
        <dbReference type="EMBL" id="RCX12499.1"/>
    </source>
</evidence>
<dbReference type="GO" id="GO:0003824">
    <property type="term" value="F:catalytic activity"/>
    <property type="evidence" value="ECO:0007669"/>
    <property type="project" value="InterPro"/>
</dbReference>
<feature type="domain" description="Radical SAM core" evidence="5">
    <location>
        <begin position="105"/>
        <end position="342"/>
    </location>
</feature>
<dbReference type="AlphaFoldDB" id="A0A369AT27"/>
<evidence type="ECO:0000256" key="2">
    <source>
        <dbReference type="ARBA" id="ARBA00022723"/>
    </source>
</evidence>
<reference evidence="6 7" key="1">
    <citation type="submission" date="2018-07" db="EMBL/GenBank/DDBJ databases">
        <title>Genomic Encyclopedia of Type Strains, Phase IV (KMG-IV): sequencing the most valuable type-strain genomes for metagenomic binning, comparative biology and taxonomic classification.</title>
        <authorList>
            <person name="Goeker M."/>
        </authorList>
    </citation>
    <scope>NUCLEOTIDE SEQUENCE [LARGE SCALE GENOMIC DNA]</scope>
    <source>
        <strain evidence="6 7">DSM 27016</strain>
    </source>
</reference>
<dbReference type="Pfam" id="PF13186">
    <property type="entry name" value="SPASM"/>
    <property type="match status" value="1"/>
</dbReference>
<keyword evidence="3" id="KW-0408">Iron</keyword>
<dbReference type="Pfam" id="PF04055">
    <property type="entry name" value="Radical_SAM"/>
    <property type="match status" value="1"/>
</dbReference>
<evidence type="ECO:0000256" key="3">
    <source>
        <dbReference type="ARBA" id="ARBA00023004"/>
    </source>
</evidence>
<organism evidence="6 7">
    <name type="scientific">Anaerobacterium chartisolvens</name>
    <dbReference type="NCBI Taxonomy" id="1297424"/>
    <lineage>
        <taxon>Bacteria</taxon>
        <taxon>Bacillati</taxon>
        <taxon>Bacillota</taxon>
        <taxon>Clostridia</taxon>
        <taxon>Eubacteriales</taxon>
        <taxon>Oscillospiraceae</taxon>
        <taxon>Anaerobacterium</taxon>
    </lineage>
</organism>
<dbReference type="InterPro" id="IPR007197">
    <property type="entry name" value="rSAM"/>
</dbReference>
<dbReference type="SFLD" id="SFLDS00029">
    <property type="entry name" value="Radical_SAM"/>
    <property type="match status" value="1"/>
</dbReference>
<dbReference type="InterPro" id="IPR023885">
    <property type="entry name" value="4Fe4S-binding_SPASM_dom"/>
</dbReference>
<dbReference type="InterPro" id="IPR013785">
    <property type="entry name" value="Aldolase_TIM"/>
</dbReference>
<dbReference type="NCBIfam" id="TIGR04085">
    <property type="entry name" value="rSAM_more_4Fe4S"/>
    <property type="match status" value="1"/>
</dbReference>
<dbReference type="SFLD" id="SFLDG01067">
    <property type="entry name" value="SPASM/twitch_domain_containing"/>
    <property type="match status" value="1"/>
</dbReference>